<reference evidence="1 2" key="1">
    <citation type="submission" date="2020-06" db="EMBL/GenBank/DDBJ databases">
        <title>Staphylococcus borealis sp. nov. -A novel member of the Staphylococcaceae family isolated from skin and blood in humans.</title>
        <authorList>
            <person name="Pain M."/>
            <person name="Wolden R."/>
            <person name="Jaen-Luchoro D."/>
            <person name="Salva-Serra F."/>
            <person name="Iglesias B.P."/>
            <person name="Karlsson R."/>
            <person name="Klingenberg C."/>
            <person name="Cavanagh J.P."/>
        </authorList>
    </citation>
    <scope>NUCLEOTIDE SEQUENCE [LARGE SCALE GENOMIC DNA]</scope>
    <source>
        <strain evidence="1 2">58-22</strain>
    </source>
</reference>
<name>A0ABX2LKZ7_9STAP</name>
<dbReference type="EMBL" id="JABVEG010000001">
    <property type="protein sequence ID" value="NUI81346.1"/>
    <property type="molecule type" value="Genomic_DNA"/>
</dbReference>
<proteinExistence type="predicted"/>
<accession>A0ABX2LKZ7</accession>
<evidence type="ECO:0000313" key="1">
    <source>
        <dbReference type="EMBL" id="NUI81346.1"/>
    </source>
</evidence>
<dbReference type="RefSeq" id="WP_053028685.1">
    <property type="nucleotide sequence ID" value="NZ_CUEE01000001.1"/>
</dbReference>
<dbReference type="GeneID" id="74185180"/>
<sequence length="90" mass="10669">MSYTKLQDLPTKENTALEEKQIVFPVKYAKPKLLSELFNCSYSTIRRLIISYDEDNLGIESMYLDISSTLTLVNVEKFERFLQRKHKKYL</sequence>
<gene>
    <name evidence="1" type="ORF">HUN84_01040</name>
</gene>
<organism evidence="1 2">
    <name type="scientific">Staphylococcus borealis</name>
    <dbReference type="NCBI Taxonomy" id="2742203"/>
    <lineage>
        <taxon>Bacteria</taxon>
        <taxon>Bacillati</taxon>
        <taxon>Bacillota</taxon>
        <taxon>Bacilli</taxon>
        <taxon>Bacillales</taxon>
        <taxon>Staphylococcaceae</taxon>
        <taxon>Staphylococcus</taxon>
    </lineage>
</organism>
<evidence type="ECO:0000313" key="2">
    <source>
        <dbReference type="Proteomes" id="UP000610527"/>
    </source>
</evidence>
<keyword evidence="2" id="KW-1185">Reference proteome</keyword>
<comment type="caution">
    <text evidence="1">The sequence shown here is derived from an EMBL/GenBank/DDBJ whole genome shotgun (WGS) entry which is preliminary data.</text>
</comment>
<protein>
    <submittedName>
        <fullName evidence="1">Helix-turn-helix domain-containing protein</fullName>
    </submittedName>
</protein>
<dbReference type="Proteomes" id="UP000610527">
    <property type="component" value="Unassembled WGS sequence"/>
</dbReference>